<reference evidence="1 2" key="1">
    <citation type="submission" date="2019-03" db="EMBL/GenBank/DDBJ databases">
        <title>Genomic Encyclopedia of Type Strains, Phase III (KMG-III): the genomes of soil and plant-associated and newly described type strains.</title>
        <authorList>
            <person name="Whitman W."/>
        </authorList>
    </citation>
    <scope>NUCLEOTIDE SEQUENCE [LARGE SCALE GENOMIC DNA]</scope>
    <source>
        <strain evidence="1 2">CGMCC 1.12801</strain>
    </source>
</reference>
<dbReference type="EMBL" id="SNZV01000007">
    <property type="protein sequence ID" value="TDS11726.1"/>
    <property type="molecule type" value="Genomic_DNA"/>
</dbReference>
<dbReference type="Pfam" id="PF19570">
    <property type="entry name" value="DUF6088"/>
    <property type="match status" value="1"/>
</dbReference>
<dbReference type="InterPro" id="IPR045738">
    <property type="entry name" value="DUF6088"/>
</dbReference>
<evidence type="ECO:0000313" key="1">
    <source>
        <dbReference type="EMBL" id="TDS11726.1"/>
    </source>
</evidence>
<comment type="caution">
    <text evidence="1">The sequence shown here is derived from an EMBL/GenBank/DDBJ whole genome shotgun (WGS) entry which is preliminary data.</text>
</comment>
<evidence type="ECO:0000313" key="2">
    <source>
        <dbReference type="Proteomes" id="UP000294752"/>
    </source>
</evidence>
<proteinExistence type="predicted"/>
<keyword evidence="2" id="KW-1185">Reference proteome</keyword>
<dbReference type="RefSeq" id="WP_243836147.1">
    <property type="nucleotide sequence ID" value="NZ_SNZV01000007.1"/>
</dbReference>
<accession>A0A4R7CYX8</accession>
<organism evidence="1 2">
    <name type="scientific">Sphingobacterium paludis</name>
    <dbReference type="NCBI Taxonomy" id="1476465"/>
    <lineage>
        <taxon>Bacteria</taxon>
        <taxon>Pseudomonadati</taxon>
        <taxon>Bacteroidota</taxon>
        <taxon>Sphingobacteriia</taxon>
        <taxon>Sphingobacteriales</taxon>
        <taxon>Sphingobacteriaceae</taxon>
        <taxon>Sphingobacterium</taxon>
    </lineage>
</organism>
<dbReference type="AlphaFoldDB" id="A0A4R7CYX8"/>
<sequence>MKTSKSQIEIRIIKARSGELFFADDFVKYASSDNVRKILSRLEQDGLIERLAHGIYFKSKKDSLLGTIYPNIGKIDILQTKRVALLQPLRYPSSQYLNKDTAGNFDPLRIDPFGFVAAQESNYATNIIWQPHPS</sequence>
<gene>
    <name evidence="1" type="ORF">B0I21_10767</name>
</gene>
<dbReference type="Proteomes" id="UP000294752">
    <property type="component" value="Unassembled WGS sequence"/>
</dbReference>
<evidence type="ECO:0008006" key="3">
    <source>
        <dbReference type="Google" id="ProtNLM"/>
    </source>
</evidence>
<name>A0A4R7CYX8_9SPHI</name>
<protein>
    <recommendedName>
        <fullName evidence="3">AbiEi antitoxin of type IV toxin-antitoxin system</fullName>
    </recommendedName>
</protein>